<dbReference type="Gene3D" id="3.40.50.2000">
    <property type="entry name" value="Glycogen Phosphorylase B"/>
    <property type="match status" value="2"/>
</dbReference>
<feature type="domain" description="Glycosyl transferase family 1" evidence="1">
    <location>
        <begin position="177"/>
        <end position="337"/>
    </location>
</feature>
<keyword evidence="3" id="KW-1185">Reference proteome</keyword>
<dbReference type="OrthoDB" id="4611853at2"/>
<dbReference type="PANTHER" id="PTHR12526:SF630">
    <property type="entry name" value="GLYCOSYLTRANSFERASE"/>
    <property type="match status" value="1"/>
</dbReference>
<evidence type="ECO:0000313" key="3">
    <source>
        <dbReference type="Proteomes" id="UP000002608"/>
    </source>
</evidence>
<name>A8H2E8_SHEPA</name>
<evidence type="ECO:0000313" key="2">
    <source>
        <dbReference type="EMBL" id="ABV86735.1"/>
    </source>
</evidence>
<dbReference type="Pfam" id="PF00534">
    <property type="entry name" value="Glycos_transf_1"/>
    <property type="match status" value="1"/>
</dbReference>
<evidence type="ECO:0000259" key="1">
    <source>
        <dbReference type="Pfam" id="PF00534"/>
    </source>
</evidence>
<keyword evidence="2" id="KW-0808">Transferase</keyword>
<dbReference type="eggNOG" id="COG0438">
    <property type="taxonomic scope" value="Bacteria"/>
</dbReference>
<dbReference type="GO" id="GO:0016757">
    <property type="term" value="F:glycosyltransferase activity"/>
    <property type="evidence" value="ECO:0007669"/>
    <property type="project" value="InterPro"/>
</dbReference>
<dbReference type="EMBL" id="CP000851">
    <property type="protein sequence ID" value="ABV86735.1"/>
    <property type="molecule type" value="Genomic_DNA"/>
</dbReference>
<dbReference type="InterPro" id="IPR001296">
    <property type="entry name" value="Glyco_trans_1"/>
</dbReference>
<dbReference type="HOGENOM" id="CLU_009583_0_0_6"/>
<accession>A8H2E8</accession>
<dbReference type="PANTHER" id="PTHR12526">
    <property type="entry name" value="GLYCOSYLTRANSFERASE"/>
    <property type="match status" value="1"/>
</dbReference>
<reference evidence="2 3" key="1">
    <citation type="submission" date="2007-10" db="EMBL/GenBank/DDBJ databases">
        <title>Complete sequence of Shewanella pealeana ATCC 700345.</title>
        <authorList>
            <consortium name="US DOE Joint Genome Institute"/>
            <person name="Copeland A."/>
            <person name="Lucas S."/>
            <person name="Lapidus A."/>
            <person name="Barry K."/>
            <person name="Glavina del Rio T."/>
            <person name="Dalin E."/>
            <person name="Tice H."/>
            <person name="Pitluck S."/>
            <person name="Chertkov O."/>
            <person name="Brettin T."/>
            <person name="Bruce D."/>
            <person name="Detter J.C."/>
            <person name="Han C."/>
            <person name="Schmutz J."/>
            <person name="Larimer F."/>
            <person name="Land M."/>
            <person name="Hauser L."/>
            <person name="Kyrpides N."/>
            <person name="Kim E."/>
            <person name="Zhao J.-S.Z."/>
            <person name="Manno D."/>
            <person name="Hawari J."/>
            <person name="Richardson P."/>
        </authorList>
    </citation>
    <scope>NUCLEOTIDE SEQUENCE [LARGE SCALE GENOMIC DNA]</scope>
    <source>
        <strain evidence="3">ATCC 700345 / ANG-SQ1</strain>
    </source>
</reference>
<dbReference type="GO" id="GO:1901135">
    <property type="term" value="P:carbohydrate derivative metabolic process"/>
    <property type="evidence" value="ECO:0007669"/>
    <property type="project" value="UniProtKB-ARBA"/>
</dbReference>
<dbReference type="RefSeq" id="WP_012154661.1">
    <property type="nucleotide sequence ID" value="NC_009901.1"/>
</dbReference>
<dbReference type="AlphaFoldDB" id="A8H2E8"/>
<gene>
    <name evidence="2" type="ordered locus">Spea_1409</name>
</gene>
<dbReference type="KEGG" id="spl:Spea_1409"/>
<protein>
    <submittedName>
        <fullName evidence="2">Glycosyl transferase group 1</fullName>
    </submittedName>
</protein>
<sequence>MKILFIQNSMDAGGVSKVNAILANEFIRKNYKVEFLSFKKSSDSRFHVHSFNFKKYKVLELFVSFFKLMFFLSGNKYDLIISSSDLISLPVCLANSFYKNRLIVNSHTNVVEHLKSASTGKVLLYRFCGLAHRYATVVANVSSGAVLASQDFYKNINIIELHNPVEPLVERKISELKHEWFENNRVIVACGRLTKSKNYELMIDVMKLVATRLSDVRLIILGDGELYESLSFKVKELKLENYVCLLGKVNNPVDYMSSSEFLLHTSFYEGSPAVLLEAMSAGIPAVTTRFKSGAEEIIGNDVYGIISNSFKADDVFDSILKMLEREKLPKSFYQNSVKQYSPVACCNSYLNSVGLS</sequence>
<dbReference type="SUPFAM" id="SSF53756">
    <property type="entry name" value="UDP-Glycosyltransferase/glycogen phosphorylase"/>
    <property type="match status" value="1"/>
</dbReference>
<organism evidence="2 3">
    <name type="scientific">Shewanella pealeana (strain ATCC 700345 / ANG-SQ1)</name>
    <dbReference type="NCBI Taxonomy" id="398579"/>
    <lineage>
        <taxon>Bacteria</taxon>
        <taxon>Pseudomonadati</taxon>
        <taxon>Pseudomonadota</taxon>
        <taxon>Gammaproteobacteria</taxon>
        <taxon>Alteromonadales</taxon>
        <taxon>Shewanellaceae</taxon>
        <taxon>Shewanella</taxon>
    </lineage>
</organism>
<dbReference type="CAZy" id="GT4">
    <property type="family name" value="Glycosyltransferase Family 4"/>
</dbReference>
<dbReference type="STRING" id="398579.Spea_1409"/>
<proteinExistence type="predicted"/>
<dbReference type="Proteomes" id="UP000002608">
    <property type="component" value="Chromosome"/>
</dbReference>